<feature type="compositionally biased region" description="Polar residues" evidence="1">
    <location>
        <begin position="34"/>
        <end position="47"/>
    </location>
</feature>
<feature type="region of interest" description="Disordered" evidence="1">
    <location>
        <begin position="1"/>
        <end position="146"/>
    </location>
</feature>
<keyword evidence="4" id="KW-1185">Reference proteome</keyword>
<feature type="transmembrane region" description="Helical" evidence="2">
    <location>
        <begin position="151"/>
        <end position="173"/>
    </location>
</feature>
<dbReference type="OrthoDB" id="7659420at2"/>
<accession>A0A1X6ZVE2</accession>
<name>A0A1X6ZVE2_9RHOB</name>
<reference evidence="3 4" key="1">
    <citation type="submission" date="2017-03" db="EMBL/GenBank/DDBJ databases">
        <authorList>
            <person name="Afonso C.L."/>
            <person name="Miller P.J."/>
            <person name="Scott M.A."/>
            <person name="Spackman E."/>
            <person name="Goraichik I."/>
            <person name="Dimitrov K.M."/>
            <person name="Suarez D.L."/>
            <person name="Swayne D.E."/>
        </authorList>
    </citation>
    <scope>NUCLEOTIDE SEQUENCE [LARGE SCALE GENOMIC DNA]</scope>
    <source>
        <strain evidence="3 4">CECT 7450</strain>
    </source>
</reference>
<keyword evidence="2" id="KW-1133">Transmembrane helix</keyword>
<feature type="compositionally biased region" description="Acidic residues" evidence="1">
    <location>
        <begin position="81"/>
        <end position="93"/>
    </location>
</feature>
<sequence length="451" mass="47310">MAKTPKSRKAAKPKKATAKPEEADVEASAKQETTDNSTDQSQETEVQASEDAVEKISEPKDQPEETPTGEVPEDQPKDVDTESETSDVNEADVETNGGDEAFEGVDTEVTTEDSIALEESEALEPVLSEASAPEPVSVGEPPENEPRKSGFFPAVFGGVIAAGIGFAASLYLFPDWGRSDQVADDRVPQLEALIAKHSEAIDALQKKGADTVMPDLSGLQTAHDELGASVSGLVKRLEQVETNLEGLASLASGSGADADALMALQDQMTQQRTEIEAMLGQAQGMEAEAKLAAQRAALGQIQIAMDTGAAFSTPVSELSAAGVAVPKDLSQFSGDGVKSLAELQESFPELAREALRIARSTAGEDNGSKGVGALLRSALGARSLEPQEGDSADAVLSRAEAALREERLHDVLSELQALPEPALVILTDWSGDVAQRLAAISALQTLNENLN</sequence>
<dbReference type="AlphaFoldDB" id="A0A1X6ZVE2"/>
<evidence type="ECO:0000313" key="4">
    <source>
        <dbReference type="Proteomes" id="UP000193061"/>
    </source>
</evidence>
<evidence type="ECO:0000256" key="2">
    <source>
        <dbReference type="SAM" id="Phobius"/>
    </source>
</evidence>
<feature type="compositionally biased region" description="Acidic residues" evidence="1">
    <location>
        <begin position="100"/>
        <end position="122"/>
    </location>
</feature>
<dbReference type="Proteomes" id="UP000193061">
    <property type="component" value="Unassembled WGS sequence"/>
</dbReference>
<feature type="compositionally biased region" description="Basic and acidic residues" evidence="1">
    <location>
        <begin position="52"/>
        <end position="63"/>
    </location>
</feature>
<dbReference type="EMBL" id="FWFX01000012">
    <property type="protein sequence ID" value="SLN62921.1"/>
    <property type="molecule type" value="Genomic_DNA"/>
</dbReference>
<feature type="compositionally biased region" description="Basic residues" evidence="1">
    <location>
        <begin position="1"/>
        <end position="17"/>
    </location>
</feature>
<evidence type="ECO:0000256" key="1">
    <source>
        <dbReference type="SAM" id="MobiDB-lite"/>
    </source>
</evidence>
<gene>
    <name evidence="3" type="ORF">ROA7450_03279</name>
</gene>
<dbReference type="RefSeq" id="WP_085806966.1">
    <property type="nucleotide sequence ID" value="NZ_FWFX01000012.1"/>
</dbReference>
<evidence type="ECO:0008006" key="5">
    <source>
        <dbReference type="Google" id="ProtNLM"/>
    </source>
</evidence>
<keyword evidence="2" id="KW-0472">Membrane</keyword>
<evidence type="ECO:0000313" key="3">
    <source>
        <dbReference type="EMBL" id="SLN62921.1"/>
    </source>
</evidence>
<protein>
    <recommendedName>
        <fullName evidence="5">Mitochondrial inner membrane protein</fullName>
    </recommendedName>
</protein>
<feature type="compositionally biased region" description="Basic and acidic residues" evidence="1">
    <location>
        <begin position="18"/>
        <end position="33"/>
    </location>
</feature>
<keyword evidence="2" id="KW-0812">Transmembrane</keyword>
<organism evidence="3 4">
    <name type="scientific">Roseovarius albus</name>
    <dbReference type="NCBI Taxonomy" id="1247867"/>
    <lineage>
        <taxon>Bacteria</taxon>
        <taxon>Pseudomonadati</taxon>
        <taxon>Pseudomonadota</taxon>
        <taxon>Alphaproteobacteria</taxon>
        <taxon>Rhodobacterales</taxon>
        <taxon>Roseobacteraceae</taxon>
        <taxon>Roseovarius</taxon>
    </lineage>
</organism>
<proteinExistence type="predicted"/>